<reference evidence="1" key="1">
    <citation type="submission" date="2022-11" db="EMBL/GenBank/DDBJ databases">
        <title>beta-Carotene-producing bacterium, Jeongeuplla avenae sp. nov., alleviates the salt stress of Arabidopsis seedlings.</title>
        <authorList>
            <person name="Jiang L."/>
            <person name="Lee J."/>
        </authorList>
    </citation>
    <scope>NUCLEOTIDE SEQUENCE</scope>
    <source>
        <strain evidence="1">DY_R2A_6</strain>
    </source>
</reference>
<protein>
    <submittedName>
        <fullName evidence="1">Response regulator</fullName>
    </submittedName>
</protein>
<dbReference type="EMBL" id="CP113520">
    <property type="protein sequence ID" value="WAJ30581.1"/>
    <property type="molecule type" value="Genomic_DNA"/>
</dbReference>
<accession>A0ACD4NV42</accession>
<evidence type="ECO:0000313" key="2">
    <source>
        <dbReference type="Proteomes" id="UP001163223"/>
    </source>
</evidence>
<keyword evidence="2" id="KW-1185">Reference proteome</keyword>
<gene>
    <name evidence="1" type="ORF">OXU80_10405</name>
</gene>
<dbReference type="Proteomes" id="UP001163223">
    <property type="component" value="Chromosome"/>
</dbReference>
<evidence type="ECO:0000313" key="1">
    <source>
        <dbReference type="EMBL" id="WAJ30581.1"/>
    </source>
</evidence>
<name>A0ACD4NV42_9HYPH</name>
<proteinExistence type="predicted"/>
<sequence>MKILILEDEPIIAIDLEDIVASRLDADIVIASTLREAVKEVARGVDFALLDVRLGEGRQTCLPVARMLLEQGVPFCFVSSFAANIPGAFMGVPRIQKPFREDQIGQVLPSAA</sequence>
<organism evidence="1 2">
    <name type="scientific">Antarcticirhabdus aurantiaca</name>
    <dbReference type="NCBI Taxonomy" id="2606717"/>
    <lineage>
        <taxon>Bacteria</taxon>
        <taxon>Pseudomonadati</taxon>
        <taxon>Pseudomonadota</taxon>
        <taxon>Alphaproteobacteria</taxon>
        <taxon>Hyphomicrobiales</taxon>
        <taxon>Aurantimonadaceae</taxon>
        <taxon>Antarcticirhabdus</taxon>
    </lineage>
</organism>